<proteinExistence type="predicted"/>
<feature type="region of interest" description="Disordered" evidence="1">
    <location>
        <begin position="53"/>
        <end position="122"/>
    </location>
</feature>
<accession>A0ABD2STS6</accession>
<gene>
    <name evidence="2" type="ORF">AABB24_021151</name>
</gene>
<name>A0ABD2STS6_9SOLN</name>
<protein>
    <submittedName>
        <fullName evidence="2">Uncharacterized protein</fullName>
    </submittedName>
</protein>
<dbReference type="AlphaFoldDB" id="A0ABD2STS6"/>
<evidence type="ECO:0000313" key="2">
    <source>
        <dbReference type="EMBL" id="KAL3347335.1"/>
    </source>
</evidence>
<keyword evidence="3" id="KW-1185">Reference proteome</keyword>
<feature type="compositionally biased region" description="Polar residues" evidence="1">
    <location>
        <begin position="93"/>
        <end position="108"/>
    </location>
</feature>
<evidence type="ECO:0000256" key="1">
    <source>
        <dbReference type="SAM" id="MobiDB-lite"/>
    </source>
</evidence>
<evidence type="ECO:0000313" key="3">
    <source>
        <dbReference type="Proteomes" id="UP001627284"/>
    </source>
</evidence>
<dbReference type="Proteomes" id="UP001627284">
    <property type="component" value="Unassembled WGS sequence"/>
</dbReference>
<dbReference type="EMBL" id="JBJKTR010000013">
    <property type="protein sequence ID" value="KAL3347335.1"/>
    <property type="molecule type" value="Genomic_DNA"/>
</dbReference>
<comment type="caution">
    <text evidence="2">The sequence shown here is derived from an EMBL/GenBank/DDBJ whole genome shotgun (WGS) entry which is preliminary data.</text>
</comment>
<reference evidence="2 3" key="1">
    <citation type="submission" date="2024-05" db="EMBL/GenBank/DDBJ databases">
        <title>De novo assembly of an allotetraploid wild potato.</title>
        <authorList>
            <person name="Hosaka A.J."/>
        </authorList>
    </citation>
    <scope>NUCLEOTIDE SEQUENCE [LARGE SCALE GENOMIC DNA]</scope>
    <source>
        <tissue evidence="2">Young leaves</tissue>
    </source>
</reference>
<organism evidence="2 3">
    <name type="scientific">Solanum stoloniferum</name>
    <dbReference type="NCBI Taxonomy" id="62892"/>
    <lineage>
        <taxon>Eukaryota</taxon>
        <taxon>Viridiplantae</taxon>
        <taxon>Streptophyta</taxon>
        <taxon>Embryophyta</taxon>
        <taxon>Tracheophyta</taxon>
        <taxon>Spermatophyta</taxon>
        <taxon>Magnoliopsida</taxon>
        <taxon>eudicotyledons</taxon>
        <taxon>Gunneridae</taxon>
        <taxon>Pentapetalae</taxon>
        <taxon>asterids</taxon>
        <taxon>lamiids</taxon>
        <taxon>Solanales</taxon>
        <taxon>Solanaceae</taxon>
        <taxon>Solanoideae</taxon>
        <taxon>Solaneae</taxon>
        <taxon>Solanum</taxon>
    </lineage>
</organism>
<sequence>MDFTIHFTAATTPESDEVLATQNSFSVFWRNPDHLSPFLHCFWPNIPLPTQPVNQQQTTIVPPPPFFHRKTYKFPPQKPLTSSPPNQPPKTDLNPSKQPTSFSHQTTTKNHRKRPQTSTELR</sequence>